<dbReference type="InterPro" id="IPR054464">
    <property type="entry name" value="ULD_fung"/>
</dbReference>
<dbReference type="AlphaFoldDB" id="B0DUE6"/>
<dbReference type="Proteomes" id="UP000001194">
    <property type="component" value="Unassembled WGS sequence"/>
</dbReference>
<evidence type="ECO:0000259" key="1">
    <source>
        <dbReference type="Pfam" id="PF22893"/>
    </source>
</evidence>
<dbReference type="KEGG" id="lbc:LACBIDRAFT_332960"/>
<dbReference type="GeneID" id="6083195"/>
<name>B0DUE6_LACBS</name>
<dbReference type="OrthoDB" id="3059203at2759"/>
<organism evidence="3">
    <name type="scientific">Laccaria bicolor (strain S238N-H82 / ATCC MYA-4686)</name>
    <name type="common">Bicoloured deceiver</name>
    <name type="synonym">Laccaria laccata var. bicolor</name>
    <dbReference type="NCBI Taxonomy" id="486041"/>
    <lineage>
        <taxon>Eukaryota</taxon>
        <taxon>Fungi</taxon>
        <taxon>Dikarya</taxon>
        <taxon>Basidiomycota</taxon>
        <taxon>Agaricomycotina</taxon>
        <taxon>Agaricomycetes</taxon>
        <taxon>Agaricomycetidae</taxon>
        <taxon>Agaricales</taxon>
        <taxon>Agaricineae</taxon>
        <taxon>Hydnangiaceae</taxon>
        <taxon>Laccaria</taxon>
    </lineage>
</organism>
<evidence type="ECO:0000313" key="3">
    <source>
        <dbReference type="Proteomes" id="UP000001194"/>
    </source>
</evidence>
<evidence type="ECO:0000313" key="2">
    <source>
        <dbReference type="EMBL" id="EDR01728.1"/>
    </source>
</evidence>
<accession>B0DUE6</accession>
<dbReference type="InParanoid" id="B0DUE6"/>
<dbReference type="Pfam" id="PF22893">
    <property type="entry name" value="ULD_2"/>
    <property type="match status" value="1"/>
</dbReference>
<reference evidence="2 3" key="1">
    <citation type="journal article" date="2008" name="Nature">
        <title>The genome of Laccaria bicolor provides insights into mycorrhizal symbiosis.</title>
        <authorList>
            <person name="Martin F."/>
            <person name="Aerts A."/>
            <person name="Ahren D."/>
            <person name="Brun A."/>
            <person name="Danchin E.G.J."/>
            <person name="Duchaussoy F."/>
            <person name="Gibon J."/>
            <person name="Kohler A."/>
            <person name="Lindquist E."/>
            <person name="Pereda V."/>
            <person name="Salamov A."/>
            <person name="Shapiro H.J."/>
            <person name="Wuyts J."/>
            <person name="Blaudez D."/>
            <person name="Buee M."/>
            <person name="Brokstein P."/>
            <person name="Canbaeck B."/>
            <person name="Cohen D."/>
            <person name="Courty P.E."/>
            <person name="Coutinho P.M."/>
            <person name="Delaruelle C."/>
            <person name="Detter J.C."/>
            <person name="Deveau A."/>
            <person name="DiFazio S."/>
            <person name="Duplessis S."/>
            <person name="Fraissinet-Tachet L."/>
            <person name="Lucic E."/>
            <person name="Frey-Klett P."/>
            <person name="Fourrey C."/>
            <person name="Feussner I."/>
            <person name="Gay G."/>
            <person name="Grimwood J."/>
            <person name="Hoegger P.J."/>
            <person name="Jain P."/>
            <person name="Kilaru S."/>
            <person name="Labbe J."/>
            <person name="Lin Y.C."/>
            <person name="Legue V."/>
            <person name="Le Tacon F."/>
            <person name="Marmeisse R."/>
            <person name="Melayah D."/>
            <person name="Montanini B."/>
            <person name="Muratet M."/>
            <person name="Nehls U."/>
            <person name="Niculita-Hirzel H."/>
            <person name="Oudot-Le Secq M.P."/>
            <person name="Peter M."/>
            <person name="Quesneville H."/>
            <person name="Rajashekar B."/>
            <person name="Reich M."/>
            <person name="Rouhier N."/>
            <person name="Schmutz J."/>
            <person name="Yin T."/>
            <person name="Chalot M."/>
            <person name="Henrissat B."/>
            <person name="Kuees U."/>
            <person name="Lucas S."/>
            <person name="Van de Peer Y."/>
            <person name="Podila G.K."/>
            <person name="Polle A."/>
            <person name="Pukkila P.J."/>
            <person name="Richardson P.M."/>
            <person name="Rouze P."/>
            <person name="Sanders I.R."/>
            <person name="Stajich J.E."/>
            <person name="Tunlid A."/>
            <person name="Tuskan G."/>
            <person name="Grigoriev I.V."/>
        </authorList>
    </citation>
    <scope>NUCLEOTIDE SEQUENCE [LARGE SCALE GENOMIC DNA]</scope>
    <source>
        <strain evidence="3">S238N-H82 / ATCC MYA-4686</strain>
    </source>
</reference>
<keyword evidence="3" id="KW-1185">Reference proteome</keyword>
<sequence length="468" mass="52111">MAGLTNQPFLKPKVHVVVDAWSLIGFTRSWAVDTDGAGGHPRKYPTCHISSVIHYTPQRTVLTLISSDPSVGASCLPPKFLDHSSASTHFLTCNYLSPIVPTVQMAAKSTSSPNSTLGRVLAVLRKRKPIDENSSWTIATALSNSFPMLTIGSQHYAAAAQRPVITTADPSSDDSCRLRVQEGVKTALTLAAPIFGAIPLAGSPLKAAVDGLLEILKAADAKNTFRYASVAQRINECCRDIDHYLMRYNTLGIMRVENAAQRIEANLEMFLPLASTLQLRRSAITGIVLIDATGKRYEVSMDCAKSYELFTKTIAHFFDGDKMEARIQRRYIEQDRYDLCIDHGNQIVPINGQPDWPKVESGMQLVMRAILVQEKKNQTRRYQCPRCKTWNILDDGGGELDRDLLIECRGCDGRFQISKADRKYTSAWEWGSRNTREDENGISHDTEMGVLVNFHLKEYHAIVRTSMS</sequence>
<protein>
    <submittedName>
        <fullName evidence="2">Predicted protein</fullName>
    </submittedName>
</protein>
<proteinExistence type="predicted"/>
<dbReference type="HOGENOM" id="CLU_584031_0_0_1"/>
<dbReference type="EMBL" id="DS547136">
    <property type="protein sequence ID" value="EDR01728.1"/>
    <property type="molecule type" value="Genomic_DNA"/>
</dbReference>
<gene>
    <name evidence="2" type="ORF">LACBIDRAFT_332960</name>
</gene>
<dbReference type="RefSeq" id="XP_001887541.1">
    <property type="nucleotide sequence ID" value="XM_001887506.1"/>
</dbReference>
<feature type="domain" description="Ubiquitin-like" evidence="1">
    <location>
        <begin position="286"/>
        <end position="371"/>
    </location>
</feature>